<evidence type="ECO:0000313" key="2">
    <source>
        <dbReference type="Proteomes" id="UP000649753"/>
    </source>
</evidence>
<dbReference type="AlphaFoldDB" id="A0A927RC03"/>
<dbReference type="RefSeq" id="WP_192771140.1">
    <property type="nucleotide sequence ID" value="NZ_JADBEB010000001.1"/>
</dbReference>
<dbReference type="Gene3D" id="3.30.470.20">
    <property type="entry name" value="ATP-grasp fold, B domain"/>
    <property type="match status" value="1"/>
</dbReference>
<dbReference type="InterPro" id="IPR047778">
    <property type="entry name" value="STM4014-like"/>
</dbReference>
<comment type="caution">
    <text evidence="1">The sequence shown here is derived from an EMBL/GenBank/DDBJ whole genome shotgun (WGS) entry which is preliminary data.</text>
</comment>
<sequence length="383" mass="40126">MTGRAPLVVVGNPDNRRVTLFRDAAAEAGVPTTVLPWRQLAAGPVRLHRQAVVRIDSPGEDAEVDRLLRGADRPAEHGEIIGFAPWYAGLRAALDRLDAAVRAADATLLNQPADVLGMFDKRACHARLTAAGVPVPPALPGPATGRSGSVAGTGGIAGYDELRAAMRAVGWHRVFVKAAHGSSASGVLALQVAPGRIRATTSVELAADGRLFNSLRVRDYTGEREVAAIVDRLAPDGLHVERWFPKAGLGAATIDLRVLVIAGRPEHVVVRSSPGPLTNLHLGNARGDLAAVRTAMGEPAYAAALHSCVRAAACFPASLHVGVDLLVGTDWRRHVVAEVNAFGDLLPGVSDPAGRDSYAAELHALTSGRFDRWRAGTSAGRAA</sequence>
<proteinExistence type="predicted"/>
<accession>A0A927RC03</accession>
<reference evidence="1" key="1">
    <citation type="submission" date="2020-10" db="EMBL/GenBank/DDBJ databases">
        <title>Sequencing the genomes of 1000 actinobacteria strains.</title>
        <authorList>
            <person name="Klenk H.-P."/>
        </authorList>
    </citation>
    <scope>NUCLEOTIDE SEQUENCE</scope>
    <source>
        <strain evidence="1">DSM 46832</strain>
    </source>
</reference>
<name>A0A927RC03_9ACTN</name>
<protein>
    <recommendedName>
        <fullName evidence="3">ATP-grasp domain-containing protein</fullName>
    </recommendedName>
</protein>
<organism evidence="1 2">
    <name type="scientific">Plantactinospora soyae</name>
    <dbReference type="NCBI Taxonomy" id="1544732"/>
    <lineage>
        <taxon>Bacteria</taxon>
        <taxon>Bacillati</taxon>
        <taxon>Actinomycetota</taxon>
        <taxon>Actinomycetes</taxon>
        <taxon>Micromonosporales</taxon>
        <taxon>Micromonosporaceae</taxon>
        <taxon>Plantactinospora</taxon>
    </lineage>
</organism>
<dbReference type="Proteomes" id="UP000649753">
    <property type="component" value="Unassembled WGS sequence"/>
</dbReference>
<dbReference type="SUPFAM" id="SSF56059">
    <property type="entry name" value="Glutathione synthetase ATP-binding domain-like"/>
    <property type="match status" value="1"/>
</dbReference>
<evidence type="ECO:0008006" key="3">
    <source>
        <dbReference type="Google" id="ProtNLM"/>
    </source>
</evidence>
<evidence type="ECO:0000313" key="1">
    <source>
        <dbReference type="EMBL" id="MBE1492196.1"/>
    </source>
</evidence>
<dbReference type="NCBIfam" id="NF038074">
    <property type="entry name" value="fam_STM4014"/>
    <property type="match status" value="1"/>
</dbReference>
<gene>
    <name evidence="1" type="ORF">H4W31_007834</name>
</gene>
<keyword evidence="2" id="KW-1185">Reference proteome</keyword>
<dbReference type="EMBL" id="JADBEB010000001">
    <property type="protein sequence ID" value="MBE1492196.1"/>
    <property type="molecule type" value="Genomic_DNA"/>
</dbReference>